<dbReference type="Proteomes" id="UP001516023">
    <property type="component" value="Unassembled WGS sequence"/>
</dbReference>
<feature type="transmembrane region" description="Helical" evidence="1">
    <location>
        <begin position="160"/>
        <end position="177"/>
    </location>
</feature>
<proteinExistence type="predicted"/>
<dbReference type="AlphaFoldDB" id="A0ABD3P7V4"/>
<dbReference type="EMBL" id="JABMIG020000252">
    <property type="protein sequence ID" value="KAL3783749.1"/>
    <property type="molecule type" value="Genomic_DNA"/>
</dbReference>
<feature type="transmembrane region" description="Helical" evidence="1">
    <location>
        <begin position="183"/>
        <end position="202"/>
    </location>
</feature>
<keyword evidence="1" id="KW-1133">Transmembrane helix</keyword>
<comment type="caution">
    <text evidence="2">The sequence shown here is derived from an EMBL/GenBank/DDBJ whole genome shotgun (WGS) entry which is preliminary data.</text>
</comment>
<name>A0ABD3P7V4_9STRA</name>
<accession>A0ABD3P7V4</accession>
<keyword evidence="1" id="KW-0812">Transmembrane</keyword>
<gene>
    <name evidence="2" type="ORF">HJC23_004868</name>
</gene>
<keyword evidence="1" id="KW-0472">Membrane</keyword>
<protein>
    <submittedName>
        <fullName evidence="2">Uncharacterized protein</fullName>
    </submittedName>
</protein>
<feature type="transmembrane region" description="Helical" evidence="1">
    <location>
        <begin position="107"/>
        <end position="139"/>
    </location>
</feature>
<evidence type="ECO:0000313" key="2">
    <source>
        <dbReference type="EMBL" id="KAL3783749.1"/>
    </source>
</evidence>
<reference evidence="2 3" key="1">
    <citation type="journal article" date="2020" name="G3 (Bethesda)">
        <title>Improved Reference Genome for Cyclotella cryptica CCMP332, a Model for Cell Wall Morphogenesis, Salinity Adaptation, and Lipid Production in Diatoms (Bacillariophyta).</title>
        <authorList>
            <person name="Roberts W.R."/>
            <person name="Downey K.M."/>
            <person name="Ruck E.C."/>
            <person name="Traller J.C."/>
            <person name="Alverson A.J."/>
        </authorList>
    </citation>
    <scope>NUCLEOTIDE SEQUENCE [LARGE SCALE GENOMIC DNA]</scope>
    <source>
        <strain evidence="2 3">CCMP332</strain>
    </source>
</reference>
<sequence>MLAADKLQLQSTLKQQATALKEKEFNLHHNNFSKFPLRPLLQDRVERHDFPLLRLTSWDFLCTVNHLVTVGTQAAVLAGLDVTMFIEFQPPPNSEWSFVLIPRVLKFAYYVCITSAFCSNILVVAQTTILSVLGASLALRGPDGSMMTATDGLYHERAMVFRNFGYGLVLTVGSVVLCVWLHLHWEASFVCCIIAVLTLIQMKSTYYRIVKKFDFDESLTVDFSDIFDGPAAIQAVPVRRLLADGVRGLGIHVGGKHGEKSSFDVEDGLREEGNAFVRGNRIPNGSINGTQRFQTV</sequence>
<organism evidence="2 3">
    <name type="scientific">Cyclotella cryptica</name>
    <dbReference type="NCBI Taxonomy" id="29204"/>
    <lineage>
        <taxon>Eukaryota</taxon>
        <taxon>Sar</taxon>
        <taxon>Stramenopiles</taxon>
        <taxon>Ochrophyta</taxon>
        <taxon>Bacillariophyta</taxon>
        <taxon>Coscinodiscophyceae</taxon>
        <taxon>Thalassiosirophycidae</taxon>
        <taxon>Stephanodiscales</taxon>
        <taxon>Stephanodiscaceae</taxon>
        <taxon>Cyclotella</taxon>
    </lineage>
</organism>
<evidence type="ECO:0000313" key="3">
    <source>
        <dbReference type="Proteomes" id="UP001516023"/>
    </source>
</evidence>
<evidence type="ECO:0000256" key="1">
    <source>
        <dbReference type="SAM" id="Phobius"/>
    </source>
</evidence>
<keyword evidence="3" id="KW-1185">Reference proteome</keyword>